<comment type="cofactor">
    <cofactor evidence="13 16">
        <name>Zn(2+)</name>
        <dbReference type="ChEBI" id="CHEBI:29105"/>
    </cofactor>
    <text evidence="13 16">Binds 1 zinc ion.</text>
</comment>
<evidence type="ECO:0000256" key="12">
    <source>
        <dbReference type="ARBA" id="ARBA00023268"/>
    </source>
</evidence>
<dbReference type="PANTHER" id="PTHR38011:SF7">
    <property type="entry name" value="2,5-DIAMINO-6-RIBOSYLAMINO-4(3H)-PYRIMIDINONE 5'-PHOSPHATE REDUCTASE"/>
    <property type="match status" value="1"/>
</dbReference>
<comment type="catalytic activity">
    <reaction evidence="13">
        <text>5-amino-6-(5-phospho-D-ribitylamino)uracil + NADP(+) = 5-amino-6-(5-phospho-D-ribosylamino)uracil + NADPH + H(+)</text>
        <dbReference type="Rhea" id="RHEA:17845"/>
        <dbReference type="ChEBI" id="CHEBI:15378"/>
        <dbReference type="ChEBI" id="CHEBI:57783"/>
        <dbReference type="ChEBI" id="CHEBI:58349"/>
        <dbReference type="ChEBI" id="CHEBI:58421"/>
        <dbReference type="ChEBI" id="CHEBI:58453"/>
        <dbReference type="EC" id="1.1.1.193"/>
    </reaction>
</comment>
<dbReference type="UniPathway" id="UPA00275">
    <property type="reaction ID" value="UER00401"/>
</dbReference>
<dbReference type="EC" id="1.1.1.193" evidence="13"/>
<dbReference type="EMBL" id="FOBI01000001">
    <property type="protein sequence ID" value="SEK53371.1"/>
    <property type="molecule type" value="Genomic_DNA"/>
</dbReference>
<dbReference type="InterPro" id="IPR004794">
    <property type="entry name" value="Eubact_RibD"/>
</dbReference>
<accession>A0A1H7HSV8</accession>
<dbReference type="InterPro" id="IPR002734">
    <property type="entry name" value="RibDG_C"/>
</dbReference>
<comment type="function">
    <text evidence="1 13">Converts 2,5-diamino-6-(ribosylamino)-4(3h)-pyrimidinone 5'-phosphate into 5-amino-6-(ribosylamino)-2,4(1h,3h)-pyrimidinedione 5'-phosphate.</text>
</comment>
<dbReference type="GO" id="GO:0009231">
    <property type="term" value="P:riboflavin biosynthetic process"/>
    <property type="evidence" value="ECO:0007669"/>
    <property type="project" value="UniProtKB-UniPathway"/>
</dbReference>
<reference evidence="19" key="1">
    <citation type="submission" date="2016-10" db="EMBL/GenBank/DDBJ databases">
        <authorList>
            <person name="Varghese N."/>
            <person name="Submissions S."/>
        </authorList>
    </citation>
    <scope>NUCLEOTIDE SEQUENCE [LARGE SCALE GENOMIC DNA]</scope>
    <source>
        <strain evidence="19">CGMCC 1.9127</strain>
    </source>
</reference>
<sequence length="375" mass="40890">MANFSLQDHQFMQRAIELARRGHYTTSPNPRVGCVIVRDNKIVGEGFHQKAGQGHAEVHALAQAGSKAKGATAYVTLEPCSHFGLTPPCAKALINAQVSHVVAAMVDPNPKVSGRGLKLLQAAGISTAFGLLEQDARALNIGFIQLMTQQRPYVRCKLAASLDGKTAMASGESQWITSAEARCDVQRLRAQSCAVICGADSVIIDEAKMNVRWQALGPLKEQYPETDIRQPVRVIIDGKNRITPDLAIFQTPGKILLIRTHIENSQRWPQFVEQVEIEKAKNSDHIDLKLLLEYLAQQGLNDVLIESGAQLAGAFIGQDLVDELILYQAPKLMGAAAKSLVNMPAITQLSAAKNLEITDMRMVGKDIRITAQCSR</sequence>
<dbReference type="PIRSF" id="PIRSF006769">
    <property type="entry name" value="RibD"/>
    <property type="match status" value="1"/>
</dbReference>
<evidence type="ECO:0000313" key="19">
    <source>
        <dbReference type="Proteomes" id="UP000199297"/>
    </source>
</evidence>
<feature type="binding site" evidence="15">
    <location>
        <position position="205"/>
    </location>
    <ligand>
        <name>NADP(+)</name>
        <dbReference type="ChEBI" id="CHEBI:58349"/>
    </ligand>
</feature>
<dbReference type="PROSITE" id="PS51747">
    <property type="entry name" value="CYT_DCMP_DEAMINASES_2"/>
    <property type="match status" value="1"/>
</dbReference>
<dbReference type="GO" id="GO:0008703">
    <property type="term" value="F:5-amino-6-(5-phosphoribosylamino)uracil reductase activity"/>
    <property type="evidence" value="ECO:0007669"/>
    <property type="project" value="UniProtKB-EC"/>
</dbReference>
<feature type="domain" description="CMP/dCMP-type deaminase" evidence="17">
    <location>
        <begin position="6"/>
        <end position="127"/>
    </location>
</feature>
<dbReference type="EC" id="3.5.4.26" evidence="13"/>
<name>A0A1H7HSV8_9GAMM</name>
<evidence type="ECO:0000256" key="10">
    <source>
        <dbReference type="ARBA" id="ARBA00022857"/>
    </source>
</evidence>
<feature type="binding site" evidence="15">
    <location>
        <position position="189"/>
    </location>
    <ligand>
        <name>substrate</name>
    </ligand>
</feature>
<dbReference type="NCBIfam" id="TIGR00326">
    <property type="entry name" value="eubact_ribD"/>
    <property type="match status" value="1"/>
</dbReference>
<feature type="binding site" evidence="16">
    <location>
        <position position="89"/>
    </location>
    <ligand>
        <name>Zn(2+)</name>
        <dbReference type="ChEBI" id="CHEBI:29105"/>
        <note>catalytic</note>
    </ligand>
</feature>
<dbReference type="Proteomes" id="UP000199297">
    <property type="component" value="Unassembled WGS sequence"/>
</dbReference>
<dbReference type="GO" id="GO:0008270">
    <property type="term" value="F:zinc ion binding"/>
    <property type="evidence" value="ECO:0007669"/>
    <property type="project" value="InterPro"/>
</dbReference>
<keyword evidence="8 13" id="KW-0378">Hydrolase</keyword>
<evidence type="ECO:0000256" key="1">
    <source>
        <dbReference type="ARBA" id="ARBA00002151"/>
    </source>
</evidence>
<evidence type="ECO:0000259" key="17">
    <source>
        <dbReference type="PROSITE" id="PS51747"/>
    </source>
</evidence>
<dbReference type="Gene3D" id="3.40.430.10">
    <property type="entry name" value="Dihydrofolate Reductase, subunit A"/>
    <property type="match status" value="1"/>
</dbReference>
<organism evidence="18 19">
    <name type="scientific">Colwellia chukchiensis</name>
    <dbReference type="NCBI Taxonomy" id="641665"/>
    <lineage>
        <taxon>Bacteria</taxon>
        <taxon>Pseudomonadati</taxon>
        <taxon>Pseudomonadota</taxon>
        <taxon>Gammaproteobacteria</taxon>
        <taxon>Alteromonadales</taxon>
        <taxon>Colwelliaceae</taxon>
        <taxon>Colwellia</taxon>
    </lineage>
</organism>
<keyword evidence="19" id="KW-1185">Reference proteome</keyword>
<comment type="similarity">
    <text evidence="5 13">In the C-terminal section; belongs to the HTP reductase family.</text>
</comment>
<keyword evidence="6 13" id="KW-0686">Riboflavin biosynthesis</keyword>
<feature type="binding site" evidence="15">
    <location>
        <position position="159"/>
    </location>
    <ligand>
        <name>NADP(+)</name>
        <dbReference type="ChEBI" id="CHEBI:58349"/>
    </ligand>
</feature>
<evidence type="ECO:0000256" key="6">
    <source>
        <dbReference type="ARBA" id="ARBA00022619"/>
    </source>
</evidence>
<dbReference type="RefSeq" id="WP_085282191.1">
    <property type="nucleotide sequence ID" value="NZ_FOBI01000001.1"/>
</dbReference>
<dbReference type="InterPro" id="IPR016193">
    <property type="entry name" value="Cytidine_deaminase-like"/>
</dbReference>
<feature type="active site" description="Proton donor" evidence="14">
    <location>
        <position position="57"/>
    </location>
</feature>
<dbReference type="Gene3D" id="3.40.140.10">
    <property type="entry name" value="Cytidine Deaminase, domain 2"/>
    <property type="match status" value="1"/>
</dbReference>
<dbReference type="Pfam" id="PF01872">
    <property type="entry name" value="RibD_C"/>
    <property type="match status" value="1"/>
</dbReference>
<comment type="similarity">
    <text evidence="4 13">In the N-terminal section; belongs to the cytidine and deoxycytidylate deaminase family.</text>
</comment>
<dbReference type="Pfam" id="PF00383">
    <property type="entry name" value="dCMP_cyt_deam_1"/>
    <property type="match status" value="1"/>
</dbReference>
<dbReference type="GO" id="GO:0008835">
    <property type="term" value="F:diaminohydroxyphosphoribosylaminopyrimidine deaminase activity"/>
    <property type="evidence" value="ECO:0007669"/>
    <property type="project" value="UniProtKB-EC"/>
</dbReference>
<dbReference type="PROSITE" id="PS00903">
    <property type="entry name" value="CYT_DCMP_DEAMINASES_1"/>
    <property type="match status" value="1"/>
</dbReference>
<feature type="binding site" evidence="15">
    <location>
        <position position="212"/>
    </location>
    <ligand>
        <name>substrate</name>
    </ligand>
</feature>
<evidence type="ECO:0000256" key="14">
    <source>
        <dbReference type="PIRSR" id="PIRSR006769-1"/>
    </source>
</evidence>
<keyword evidence="10 13" id="KW-0521">NADP</keyword>
<evidence type="ECO:0000256" key="4">
    <source>
        <dbReference type="ARBA" id="ARBA00005259"/>
    </source>
</evidence>
<dbReference type="AlphaFoldDB" id="A0A1H7HSV8"/>
<dbReference type="InterPro" id="IPR024072">
    <property type="entry name" value="DHFR-like_dom_sf"/>
</dbReference>
<evidence type="ECO:0000256" key="7">
    <source>
        <dbReference type="ARBA" id="ARBA00022723"/>
    </source>
</evidence>
<feature type="binding site" evidence="15">
    <location>
        <position position="175"/>
    </location>
    <ligand>
        <name>NADP(+)</name>
        <dbReference type="ChEBI" id="CHEBI:58349"/>
    </ligand>
</feature>
<proteinExistence type="inferred from homology"/>
<evidence type="ECO:0000256" key="5">
    <source>
        <dbReference type="ARBA" id="ARBA00007417"/>
    </source>
</evidence>
<dbReference type="SUPFAM" id="SSF53597">
    <property type="entry name" value="Dihydrofolate reductase-like"/>
    <property type="match status" value="1"/>
</dbReference>
<feature type="binding site" evidence="16">
    <location>
        <position position="55"/>
    </location>
    <ligand>
        <name>Zn(2+)</name>
        <dbReference type="ChEBI" id="CHEBI:29105"/>
        <note>catalytic</note>
    </ligand>
</feature>
<keyword evidence="7 13" id="KW-0479">Metal-binding</keyword>
<dbReference type="NCBIfam" id="TIGR00227">
    <property type="entry name" value="ribD_Cterm"/>
    <property type="match status" value="1"/>
</dbReference>
<evidence type="ECO:0000313" key="18">
    <source>
        <dbReference type="EMBL" id="SEK53371.1"/>
    </source>
</evidence>
<evidence type="ECO:0000256" key="11">
    <source>
        <dbReference type="ARBA" id="ARBA00023002"/>
    </source>
</evidence>
<evidence type="ECO:0000256" key="8">
    <source>
        <dbReference type="ARBA" id="ARBA00022801"/>
    </source>
</evidence>
<dbReference type="InterPro" id="IPR002125">
    <property type="entry name" value="CMP_dCMP_dom"/>
</dbReference>
<protein>
    <recommendedName>
        <fullName evidence="13">Riboflavin biosynthesis protein RibD</fullName>
    </recommendedName>
    <domain>
        <recommendedName>
            <fullName evidence="13">Diaminohydroxyphosphoribosylaminopyrimidine deaminase</fullName>
            <shortName evidence="13">DRAP deaminase</shortName>
            <ecNumber evidence="13">3.5.4.26</ecNumber>
        </recommendedName>
        <alternativeName>
            <fullName evidence="13">Riboflavin-specific deaminase</fullName>
        </alternativeName>
    </domain>
    <domain>
        <recommendedName>
            <fullName evidence="13">5-amino-6-(5-phosphoribosylamino)uracil reductase</fullName>
            <ecNumber evidence="13">1.1.1.193</ecNumber>
        </recommendedName>
        <alternativeName>
            <fullName evidence="13">HTP reductase</fullName>
        </alternativeName>
    </domain>
</protein>
<dbReference type="GO" id="GO:0050661">
    <property type="term" value="F:NADP binding"/>
    <property type="evidence" value="ECO:0007669"/>
    <property type="project" value="InterPro"/>
</dbReference>
<evidence type="ECO:0000256" key="16">
    <source>
        <dbReference type="PIRSR" id="PIRSR006769-3"/>
    </source>
</evidence>
<comment type="pathway">
    <text evidence="2 13">Cofactor biosynthesis; riboflavin biosynthesis; 5-amino-6-(D-ribitylamino)uracil from GTP: step 2/4.</text>
</comment>
<feature type="binding site" evidence="16">
    <location>
        <position position="80"/>
    </location>
    <ligand>
        <name>Zn(2+)</name>
        <dbReference type="ChEBI" id="CHEBI:29105"/>
        <note>catalytic</note>
    </ligand>
</feature>
<evidence type="ECO:0000256" key="9">
    <source>
        <dbReference type="ARBA" id="ARBA00022833"/>
    </source>
</evidence>
<feature type="binding site" evidence="15">
    <location>
        <position position="173"/>
    </location>
    <ligand>
        <name>substrate</name>
    </ligand>
</feature>
<dbReference type="InterPro" id="IPR011549">
    <property type="entry name" value="RibD_C"/>
</dbReference>
<feature type="binding site" evidence="15">
    <location>
        <begin position="308"/>
        <end position="314"/>
    </location>
    <ligand>
        <name>NADP(+)</name>
        <dbReference type="ChEBI" id="CHEBI:58349"/>
    </ligand>
</feature>
<dbReference type="InterPro" id="IPR016192">
    <property type="entry name" value="APOBEC/CMP_deaminase_Zn-bd"/>
</dbReference>
<evidence type="ECO:0000256" key="15">
    <source>
        <dbReference type="PIRSR" id="PIRSR006769-2"/>
    </source>
</evidence>
<keyword evidence="11 13" id="KW-0560">Oxidoreductase</keyword>
<dbReference type="InterPro" id="IPR050765">
    <property type="entry name" value="Riboflavin_Biosynth_HTPR"/>
</dbReference>
<dbReference type="STRING" id="641665.GCA_002104455_00112"/>
<dbReference type="CDD" id="cd01284">
    <property type="entry name" value="Riboflavin_deaminase-reductase"/>
    <property type="match status" value="1"/>
</dbReference>
<comment type="catalytic activity">
    <reaction evidence="13">
        <text>2,5-diamino-6-hydroxy-4-(5-phosphoribosylamino)-pyrimidine + H2O + H(+) = 5-amino-6-(5-phospho-D-ribosylamino)uracil + NH4(+)</text>
        <dbReference type="Rhea" id="RHEA:21868"/>
        <dbReference type="ChEBI" id="CHEBI:15377"/>
        <dbReference type="ChEBI" id="CHEBI:15378"/>
        <dbReference type="ChEBI" id="CHEBI:28938"/>
        <dbReference type="ChEBI" id="CHEBI:58453"/>
        <dbReference type="ChEBI" id="CHEBI:58614"/>
        <dbReference type="EC" id="3.5.4.26"/>
    </reaction>
</comment>
<evidence type="ECO:0000256" key="3">
    <source>
        <dbReference type="ARBA" id="ARBA00004910"/>
    </source>
</evidence>
<dbReference type="FunFam" id="3.40.140.10:FF:000025">
    <property type="entry name" value="Riboflavin biosynthesis protein RibD"/>
    <property type="match status" value="1"/>
</dbReference>
<dbReference type="SUPFAM" id="SSF53927">
    <property type="entry name" value="Cytidine deaminase-like"/>
    <property type="match status" value="1"/>
</dbReference>
<comment type="pathway">
    <text evidence="3 13">Cofactor biosynthesis; riboflavin biosynthesis; 5-amino-6-(D-ribitylamino)uracil from GTP: step 3/4.</text>
</comment>
<evidence type="ECO:0000256" key="2">
    <source>
        <dbReference type="ARBA" id="ARBA00004882"/>
    </source>
</evidence>
<evidence type="ECO:0000256" key="13">
    <source>
        <dbReference type="PIRNR" id="PIRNR006769"/>
    </source>
</evidence>
<dbReference type="PANTHER" id="PTHR38011">
    <property type="entry name" value="DIHYDROFOLATE REDUCTASE FAMILY PROTEIN (AFU_ORTHOLOGUE AFUA_8G06820)"/>
    <property type="match status" value="1"/>
</dbReference>
<feature type="binding site" evidence="15">
    <location>
        <position position="306"/>
    </location>
    <ligand>
        <name>substrate</name>
    </ligand>
</feature>
<keyword evidence="9 13" id="KW-0862">Zinc</keyword>
<keyword evidence="12" id="KW-0511">Multifunctional enzyme</keyword>
<gene>
    <name evidence="18" type="ORF">SAMN05216262_101593</name>
</gene>